<dbReference type="CDD" id="cd01517">
    <property type="entry name" value="PAP_phosphatase"/>
    <property type="match status" value="1"/>
</dbReference>
<feature type="binding site" evidence="6">
    <location>
        <position position="157"/>
    </location>
    <ligand>
        <name>Mg(2+)</name>
        <dbReference type="ChEBI" id="CHEBI:18420"/>
        <label>1</label>
        <note>catalytic</note>
    </ligand>
</feature>
<dbReference type="PROSITE" id="PS00629">
    <property type="entry name" value="IMP_1"/>
    <property type="match status" value="1"/>
</dbReference>
<dbReference type="STRING" id="4540.A0A3L6T4Z5"/>
<evidence type="ECO:0000313" key="7">
    <source>
        <dbReference type="EMBL" id="RLN33341.1"/>
    </source>
</evidence>
<evidence type="ECO:0000256" key="6">
    <source>
        <dbReference type="PIRSR" id="PIRSR600760-2"/>
    </source>
</evidence>
<gene>
    <name evidence="7" type="ORF">C2845_PM03G09650</name>
</gene>
<sequence>MPLLHLSLPPHRLLVAGRARMSFPPAPRHTRLSVRAAAGDAVVSAAAEAYGLPFPPERASHHCELAAATAVVERACRLCVDVKRSLFSGGKSILEKNDQTPVTIADFGVQALVSLVADKVSNSGSLLTQDDVLRAIDRGGKDAVSFDSNPATYWVLDPIDGTKGFLRGDDALYVVGLALVVNGKVTVGVMGCPNWTNDTIPNEKDGSDAACNGRGILMVSHLGCGTWSRRLSSEIGQSTTAPDIWKRCFVDTCSVVHMARYCIPDSQTWDMIPLSVLFNSKTGESDPRNENEILLLSVFCGSLCKYLTVASGRASVFVLRARPTTQIKSWDHAVGVICVQEAGGQISDWSGKPLDLAADLTSRRIIYPSGGVLVTNGALHDKLAEMISANYK</sequence>
<proteinExistence type="inferred from homology"/>
<dbReference type="InterPro" id="IPR020583">
    <property type="entry name" value="Inositol_monoP_metal-BS"/>
</dbReference>
<dbReference type="Gene3D" id="3.30.540.10">
    <property type="entry name" value="Fructose-1,6-Bisphosphatase, subunit A, domain 1"/>
    <property type="match status" value="2"/>
</dbReference>
<dbReference type="InterPro" id="IPR000760">
    <property type="entry name" value="Inositol_monophosphatase-like"/>
</dbReference>
<dbReference type="Pfam" id="PF00459">
    <property type="entry name" value="Inositol_P"/>
    <property type="match status" value="1"/>
</dbReference>
<evidence type="ECO:0000256" key="4">
    <source>
        <dbReference type="ARBA" id="ARBA00022801"/>
    </source>
</evidence>
<comment type="cofactor">
    <cofactor evidence="1 6">
        <name>Mg(2+)</name>
        <dbReference type="ChEBI" id="CHEBI:18420"/>
    </cofactor>
</comment>
<feature type="binding site" evidence="6">
    <location>
        <position position="159"/>
    </location>
    <ligand>
        <name>Mg(2+)</name>
        <dbReference type="ChEBI" id="CHEBI:18420"/>
        <label>1</label>
        <note>catalytic</note>
    </ligand>
</feature>
<accession>A0A3L6T4Z5</accession>
<name>A0A3L6T4Z5_PANMI</name>
<comment type="similarity">
    <text evidence="2">Belongs to the inositol monophosphatase superfamily.</text>
</comment>
<protein>
    <submittedName>
        <fullName evidence="7">PAP-specific phosphatase, mitochondrial</fullName>
    </submittedName>
</protein>
<dbReference type="EMBL" id="PQIB02000002">
    <property type="protein sequence ID" value="RLN33341.1"/>
    <property type="molecule type" value="Genomic_DNA"/>
</dbReference>
<keyword evidence="8" id="KW-1185">Reference proteome</keyword>
<evidence type="ECO:0000256" key="2">
    <source>
        <dbReference type="ARBA" id="ARBA00009759"/>
    </source>
</evidence>
<dbReference type="InterPro" id="IPR051090">
    <property type="entry name" value="Inositol_monoP_superfamily"/>
</dbReference>
<keyword evidence="5 6" id="KW-0460">Magnesium</keyword>
<dbReference type="GO" id="GO:0046872">
    <property type="term" value="F:metal ion binding"/>
    <property type="evidence" value="ECO:0007669"/>
    <property type="project" value="UniProtKB-KW"/>
</dbReference>
<dbReference type="Proteomes" id="UP000275267">
    <property type="component" value="Unassembled WGS sequence"/>
</dbReference>
<comment type="caution">
    <text evidence="7">The sequence shown here is derived from an EMBL/GenBank/DDBJ whole genome shotgun (WGS) entry which is preliminary data.</text>
</comment>
<feature type="binding site" evidence="6">
    <location>
        <position position="160"/>
    </location>
    <ligand>
        <name>Mg(2+)</name>
        <dbReference type="ChEBI" id="CHEBI:18420"/>
        <label>1</label>
        <note>catalytic</note>
    </ligand>
</feature>
<evidence type="ECO:0000256" key="3">
    <source>
        <dbReference type="ARBA" id="ARBA00022723"/>
    </source>
</evidence>
<dbReference type="GO" id="GO:0008441">
    <property type="term" value="F:3'(2'),5'-bisphosphate nucleotidase activity"/>
    <property type="evidence" value="ECO:0007669"/>
    <property type="project" value="TreeGrafter"/>
</dbReference>
<dbReference type="PANTHER" id="PTHR43200:SF4">
    <property type="entry name" value="PAP-SPECIFIC PHOSPHATASE, MITOCHONDRIAL-RELATED"/>
    <property type="match status" value="1"/>
</dbReference>
<feature type="binding site" evidence="6">
    <location>
        <position position="331"/>
    </location>
    <ligand>
        <name>Mg(2+)</name>
        <dbReference type="ChEBI" id="CHEBI:18420"/>
        <label>1</label>
        <note>catalytic</note>
    </ligand>
</feature>
<evidence type="ECO:0000256" key="1">
    <source>
        <dbReference type="ARBA" id="ARBA00001946"/>
    </source>
</evidence>
<evidence type="ECO:0000313" key="8">
    <source>
        <dbReference type="Proteomes" id="UP000275267"/>
    </source>
</evidence>
<dbReference type="Gene3D" id="3.40.190.80">
    <property type="match status" value="1"/>
</dbReference>
<dbReference type="PANTHER" id="PTHR43200">
    <property type="entry name" value="PHOSPHATASE"/>
    <property type="match status" value="1"/>
</dbReference>
<dbReference type="GO" id="GO:0000103">
    <property type="term" value="P:sulfate assimilation"/>
    <property type="evidence" value="ECO:0007669"/>
    <property type="project" value="TreeGrafter"/>
</dbReference>
<dbReference type="OrthoDB" id="411145at2759"/>
<reference evidence="8" key="1">
    <citation type="journal article" date="2019" name="Nat. Commun.">
        <title>The genome of broomcorn millet.</title>
        <authorList>
            <person name="Zou C."/>
            <person name="Miki D."/>
            <person name="Li D."/>
            <person name="Tang Q."/>
            <person name="Xiao L."/>
            <person name="Rajput S."/>
            <person name="Deng P."/>
            <person name="Jia W."/>
            <person name="Huang R."/>
            <person name="Zhang M."/>
            <person name="Sun Y."/>
            <person name="Hu J."/>
            <person name="Fu X."/>
            <person name="Schnable P.S."/>
            <person name="Li F."/>
            <person name="Zhang H."/>
            <person name="Feng B."/>
            <person name="Zhu X."/>
            <person name="Liu R."/>
            <person name="Schnable J.C."/>
            <person name="Zhu J.-K."/>
            <person name="Zhang H."/>
        </authorList>
    </citation>
    <scope>NUCLEOTIDE SEQUENCE [LARGE SCALE GENOMIC DNA]</scope>
</reference>
<keyword evidence="3 6" id="KW-0479">Metal-binding</keyword>
<dbReference type="AlphaFoldDB" id="A0A3L6T4Z5"/>
<evidence type="ECO:0000256" key="5">
    <source>
        <dbReference type="ARBA" id="ARBA00022842"/>
    </source>
</evidence>
<keyword evidence="4" id="KW-0378">Hydrolase</keyword>
<dbReference type="FunFam" id="3.40.190.80:FF:000017">
    <property type="entry name" value="Putative PAP-specific phosphatase, mitochondrial"/>
    <property type="match status" value="1"/>
</dbReference>
<organism evidence="7 8">
    <name type="scientific">Panicum miliaceum</name>
    <name type="common">Proso millet</name>
    <name type="synonym">Broomcorn millet</name>
    <dbReference type="NCBI Taxonomy" id="4540"/>
    <lineage>
        <taxon>Eukaryota</taxon>
        <taxon>Viridiplantae</taxon>
        <taxon>Streptophyta</taxon>
        <taxon>Embryophyta</taxon>
        <taxon>Tracheophyta</taxon>
        <taxon>Spermatophyta</taxon>
        <taxon>Magnoliopsida</taxon>
        <taxon>Liliopsida</taxon>
        <taxon>Poales</taxon>
        <taxon>Poaceae</taxon>
        <taxon>PACMAD clade</taxon>
        <taxon>Panicoideae</taxon>
        <taxon>Panicodae</taxon>
        <taxon>Paniceae</taxon>
        <taxon>Panicinae</taxon>
        <taxon>Panicum</taxon>
        <taxon>Panicum sect. Panicum</taxon>
    </lineage>
</organism>
<dbReference type="SUPFAM" id="SSF56655">
    <property type="entry name" value="Carbohydrate phosphatase"/>
    <property type="match status" value="1"/>
</dbReference>